<evidence type="ECO:0000313" key="22">
    <source>
        <dbReference type="Ensembl" id="ENSCMIP00000021414.1"/>
    </source>
</evidence>
<comment type="subcellular location">
    <subcellularLocation>
        <location evidence="2">Cell membrane</location>
        <topology evidence="2">Multi-pass membrane protein</topology>
    </subcellularLocation>
    <subcellularLocation>
        <location evidence="1">Cell projection</location>
        <location evidence="1">Cilium</location>
    </subcellularLocation>
</comment>
<feature type="domain" description="PKD" evidence="17">
    <location>
        <begin position="1486"/>
        <end position="1548"/>
    </location>
</feature>
<evidence type="ECO:0000259" key="19">
    <source>
        <dbReference type="PROSITE" id="PS50221"/>
    </source>
</evidence>
<dbReference type="InterPro" id="IPR035986">
    <property type="entry name" value="PKD_dom_sf"/>
</dbReference>
<dbReference type="InterPro" id="IPR016186">
    <property type="entry name" value="C-type_lectin-like/link_sf"/>
</dbReference>
<feature type="domain" description="PKD" evidence="17">
    <location>
        <begin position="1571"/>
        <end position="1632"/>
    </location>
</feature>
<evidence type="ECO:0000259" key="20">
    <source>
        <dbReference type="PROSITE" id="PS51111"/>
    </source>
</evidence>
<feature type="transmembrane region" description="Helical" evidence="15">
    <location>
        <begin position="3419"/>
        <end position="3438"/>
    </location>
</feature>
<dbReference type="InterPro" id="IPR057244">
    <property type="entry name" value="GAIN_B"/>
</dbReference>
<reference evidence="23" key="3">
    <citation type="journal article" date="2014" name="Nature">
        <title>Elephant shark genome provides unique insights into gnathostome evolution.</title>
        <authorList>
            <consortium name="International Elephant Shark Genome Sequencing Consortium"/>
            <person name="Venkatesh B."/>
            <person name="Lee A.P."/>
            <person name="Ravi V."/>
            <person name="Maurya A.K."/>
            <person name="Lian M.M."/>
            <person name="Swann J.B."/>
            <person name="Ohta Y."/>
            <person name="Flajnik M.F."/>
            <person name="Sutoh Y."/>
            <person name="Kasahara M."/>
            <person name="Hoon S."/>
            <person name="Gangu V."/>
            <person name="Roy S.W."/>
            <person name="Irimia M."/>
            <person name="Korzh V."/>
            <person name="Kondrychyn I."/>
            <person name="Lim Z.W."/>
            <person name="Tay B.H."/>
            <person name="Tohari S."/>
            <person name="Kong K.W."/>
            <person name="Ho S."/>
            <person name="Lorente-Galdos B."/>
            <person name="Quilez J."/>
            <person name="Marques-Bonet T."/>
            <person name="Raney B.J."/>
            <person name="Ingham P.W."/>
            <person name="Tay A."/>
            <person name="Hillier L.W."/>
            <person name="Minx P."/>
            <person name="Boehm T."/>
            <person name="Wilson R.K."/>
            <person name="Brenner S."/>
            <person name="Warren W.C."/>
        </authorList>
    </citation>
    <scope>NUCLEOTIDE SEQUENCE [LARGE SCALE GENOMIC DNA]</scope>
</reference>
<organism evidence="22 23">
    <name type="scientific">Callorhinchus milii</name>
    <name type="common">Ghost shark</name>
    <dbReference type="NCBI Taxonomy" id="7868"/>
    <lineage>
        <taxon>Eukaryota</taxon>
        <taxon>Metazoa</taxon>
        <taxon>Chordata</taxon>
        <taxon>Craniata</taxon>
        <taxon>Vertebrata</taxon>
        <taxon>Chondrichthyes</taxon>
        <taxon>Holocephali</taxon>
        <taxon>Chimaeriformes</taxon>
        <taxon>Callorhinchidae</taxon>
        <taxon>Callorhinchus</taxon>
    </lineage>
</organism>
<feature type="transmembrane region" description="Helical" evidence="15">
    <location>
        <begin position="3742"/>
        <end position="3764"/>
    </location>
</feature>
<dbReference type="SUPFAM" id="SSF49723">
    <property type="entry name" value="Lipase/lipooxygenase domain (PLAT/LH2 domain)"/>
    <property type="match status" value="1"/>
</dbReference>
<dbReference type="STRING" id="7868.ENSCMIP00000021414"/>
<protein>
    <submittedName>
        <fullName evidence="22">Polycystin 1, transient receptor potential channel interacting</fullName>
    </submittedName>
</protein>
<dbReference type="PROSITE" id="PS50041">
    <property type="entry name" value="C_TYPE_LECTIN_2"/>
    <property type="match status" value="1"/>
</dbReference>
<evidence type="ECO:0000259" key="17">
    <source>
        <dbReference type="PROSITE" id="PS50093"/>
    </source>
</evidence>
<evidence type="ECO:0000256" key="14">
    <source>
        <dbReference type="SAM" id="MobiDB-lite"/>
    </source>
</evidence>
<dbReference type="InterPro" id="IPR000203">
    <property type="entry name" value="GPS"/>
</dbReference>
<keyword evidence="6" id="KW-0677">Repeat</keyword>
<feature type="domain" description="C-type lectin" evidence="16">
    <location>
        <begin position="223"/>
        <end position="339"/>
    </location>
</feature>
<dbReference type="InterPro" id="IPR000601">
    <property type="entry name" value="PKD_dom"/>
</dbReference>
<feature type="compositionally biased region" description="Polar residues" evidence="14">
    <location>
        <begin position="4193"/>
        <end position="4207"/>
    </location>
</feature>
<feature type="transmembrane region" description="Helical" evidence="15">
    <location>
        <begin position="3102"/>
        <end position="3123"/>
    </location>
</feature>
<accession>A0A4W3IKV2</accession>
<dbReference type="Gene3D" id="2.60.40.10">
    <property type="entry name" value="Immunoglobulins"/>
    <property type="match status" value="8"/>
</dbReference>
<dbReference type="InterPro" id="IPR006228">
    <property type="entry name" value="Polycystin_cat"/>
</dbReference>
<keyword evidence="10" id="KW-1015">Disulfide bond</keyword>
<dbReference type="GO" id="GO:0005929">
    <property type="term" value="C:cilium"/>
    <property type="evidence" value="ECO:0007669"/>
    <property type="project" value="UniProtKB-SubCell"/>
</dbReference>
<feature type="domain" description="REJ" evidence="20">
    <location>
        <begin position="1972"/>
        <end position="2669"/>
    </location>
</feature>
<dbReference type="SMART" id="SM00089">
    <property type="entry name" value="PKD"/>
    <property type="match status" value="15"/>
</dbReference>
<evidence type="ECO:0000256" key="1">
    <source>
        <dbReference type="ARBA" id="ARBA00004138"/>
    </source>
</evidence>
<dbReference type="Pfam" id="PF20519">
    <property type="entry name" value="Polycystin_dom"/>
    <property type="match status" value="1"/>
</dbReference>
<feature type="domain" description="GAIN-B" evidence="19">
    <location>
        <begin position="2698"/>
        <end position="2883"/>
    </location>
</feature>
<feature type="transmembrane region" description="Helical" evidence="15">
    <location>
        <begin position="3391"/>
        <end position="3413"/>
    </location>
</feature>
<feature type="transmembrane region" description="Helical" evidence="15">
    <location>
        <begin position="3143"/>
        <end position="3165"/>
    </location>
</feature>
<dbReference type="Ensembl" id="ENSCMIT00000021799.1">
    <property type="protein sequence ID" value="ENSCMIP00000021414.1"/>
    <property type="gene ID" value="ENSCMIG00000009760.1"/>
</dbReference>
<evidence type="ECO:0000256" key="8">
    <source>
        <dbReference type="ARBA" id="ARBA00023069"/>
    </source>
</evidence>
<keyword evidence="5 15" id="KW-0812">Transmembrane</keyword>
<feature type="domain" description="PKD" evidence="17">
    <location>
        <begin position="839"/>
        <end position="929"/>
    </location>
</feature>
<dbReference type="CDD" id="cd00037">
    <property type="entry name" value="CLECT"/>
    <property type="match status" value="1"/>
</dbReference>
<evidence type="ECO:0000313" key="23">
    <source>
        <dbReference type="Proteomes" id="UP000314986"/>
    </source>
</evidence>
<dbReference type="FunFam" id="2.60.60.20:FF:000012">
    <property type="entry name" value="polycystin-1 isoform X2"/>
    <property type="match status" value="1"/>
</dbReference>
<keyword evidence="8" id="KW-0969">Cilium</keyword>
<feature type="compositionally biased region" description="Basic and acidic residues" evidence="14">
    <location>
        <begin position="4181"/>
        <end position="4190"/>
    </location>
</feature>
<feature type="domain" description="PKD" evidence="17">
    <location>
        <begin position="113"/>
        <end position="148"/>
    </location>
</feature>
<keyword evidence="9 15" id="KW-0472">Membrane</keyword>
<feature type="transmembrane region" description="Helical" evidence="15">
    <location>
        <begin position="2896"/>
        <end position="2916"/>
    </location>
</feature>
<feature type="transmembrane region" description="Helical" evidence="15">
    <location>
        <begin position="3819"/>
        <end position="3842"/>
    </location>
</feature>
<dbReference type="SUPFAM" id="SSF49299">
    <property type="entry name" value="PKD domain"/>
    <property type="match status" value="12"/>
</dbReference>
<feature type="region of interest" description="Disordered" evidence="14">
    <location>
        <begin position="4156"/>
        <end position="4207"/>
    </location>
</feature>
<evidence type="ECO:0000256" key="12">
    <source>
        <dbReference type="ARBA" id="ARBA00023273"/>
    </source>
</evidence>
<feature type="transmembrane region" description="Helical" evidence="15">
    <location>
        <begin position="3929"/>
        <end position="3952"/>
    </location>
</feature>
<reference evidence="23" key="2">
    <citation type="journal article" date="2007" name="PLoS Biol.">
        <title>Survey sequencing and comparative analysis of the elephant shark (Callorhinchus milii) genome.</title>
        <authorList>
            <person name="Venkatesh B."/>
            <person name="Kirkness E.F."/>
            <person name="Loh Y.H."/>
            <person name="Halpern A.L."/>
            <person name="Lee A.P."/>
            <person name="Johnson J."/>
            <person name="Dandona N."/>
            <person name="Viswanathan L.D."/>
            <person name="Tay A."/>
            <person name="Venter J.C."/>
            <person name="Strausberg R.L."/>
            <person name="Brenner S."/>
        </authorList>
    </citation>
    <scope>NUCLEOTIDE SEQUENCE [LARGE SCALE GENOMIC DNA]</scope>
</reference>
<proteinExistence type="inferred from homology"/>
<dbReference type="InterPro" id="IPR013122">
    <property type="entry name" value="PKD1_2_channel"/>
</dbReference>
<evidence type="ECO:0000256" key="7">
    <source>
        <dbReference type="ARBA" id="ARBA00022989"/>
    </source>
</evidence>
<evidence type="ECO:0000259" key="21">
    <source>
        <dbReference type="PROSITE" id="PS51212"/>
    </source>
</evidence>
<feature type="domain" description="PKD" evidence="17">
    <location>
        <begin position="778"/>
        <end position="832"/>
    </location>
</feature>
<dbReference type="PANTHER" id="PTHR46730:SF3">
    <property type="entry name" value="POLYCYSTIN-1"/>
    <property type="match status" value="1"/>
</dbReference>
<dbReference type="InterPro" id="IPR036392">
    <property type="entry name" value="PLAT/LH2_dom_sf"/>
</dbReference>
<dbReference type="GO" id="GO:0005261">
    <property type="term" value="F:monoatomic cation channel activity"/>
    <property type="evidence" value="ECO:0007669"/>
    <property type="project" value="TreeGrafter"/>
</dbReference>
<evidence type="ECO:0000256" key="15">
    <source>
        <dbReference type="SAM" id="Phobius"/>
    </source>
</evidence>
<keyword evidence="11" id="KW-0325">Glycoprotein</keyword>
<feature type="transmembrane region" description="Helical" evidence="15">
    <location>
        <begin position="3506"/>
        <end position="3525"/>
    </location>
</feature>
<dbReference type="SUPFAM" id="SSF56436">
    <property type="entry name" value="C-type lectin-like"/>
    <property type="match status" value="1"/>
</dbReference>
<dbReference type="GeneTree" id="ENSGT00940000158702"/>
<evidence type="ECO:0000256" key="11">
    <source>
        <dbReference type="ARBA" id="ARBA00023180"/>
    </source>
</evidence>
<dbReference type="SMART" id="SM00034">
    <property type="entry name" value="CLECT"/>
    <property type="match status" value="1"/>
</dbReference>
<dbReference type="CDD" id="cd01752">
    <property type="entry name" value="PLAT_polycystin"/>
    <property type="match status" value="1"/>
</dbReference>
<dbReference type="GO" id="GO:0005886">
    <property type="term" value="C:plasma membrane"/>
    <property type="evidence" value="ECO:0007669"/>
    <property type="project" value="UniProtKB-SubCell"/>
</dbReference>
<dbReference type="Pfam" id="PF00059">
    <property type="entry name" value="Lectin_C"/>
    <property type="match status" value="1"/>
</dbReference>
<evidence type="ECO:0000256" key="6">
    <source>
        <dbReference type="ARBA" id="ARBA00022737"/>
    </source>
</evidence>
<dbReference type="SMART" id="SM00308">
    <property type="entry name" value="LH2"/>
    <property type="match status" value="1"/>
</dbReference>
<dbReference type="Pfam" id="PF01477">
    <property type="entry name" value="PLAT"/>
    <property type="match status" value="1"/>
</dbReference>
<keyword evidence="23" id="KW-1185">Reference proteome</keyword>
<dbReference type="InterPro" id="IPR001024">
    <property type="entry name" value="PLAT/LH2_dom"/>
</dbReference>
<feature type="transmembrane region" description="Helical" evidence="15">
    <location>
        <begin position="3899"/>
        <end position="3917"/>
    </location>
</feature>
<feature type="domain" description="PKD" evidence="17">
    <location>
        <begin position="1372"/>
        <end position="1458"/>
    </location>
</feature>
<feature type="domain" description="PKD" evidence="17">
    <location>
        <begin position="977"/>
        <end position="1035"/>
    </location>
</feature>
<dbReference type="InterPro" id="IPR002889">
    <property type="entry name" value="WSC_carb-bd"/>
</dbReference>
<dbReference type="InterPro" id="IPR014010">
    <property type="entry name" value="REJ_dom"/>
</dbReference>
<dbReference type="PRINTS" id="PR00500">
    <property type="entry name" value="POLYCYSTIN1"/>
</dbReference>
<reference evidence="23" key="1">
    <citation type="journal article" date="2006" name="Science">
        <title>Ancient noncoding elements conserved in the human genome.</title>
        <authorList>
            <person name="Venkatesh B."/>
            <person name="Kirkness E.F."/>
            <person name="Loh Y.H."/>
            <person name="Halpern A.L."/>
            <person name="Lee A.P."/>
            <person name="Johnson J."/>
            <person name="Dandona N."/>
            <person name="Viswanathan L.D."/>
            <person name="Tay A."/>
            <person name="Venter J.C."/>
            <person name="Strausberg R.L."/>
            <person name="Brenner S."/>
        </authorList>
    </citation>
    <scope>NUCLEOTIDE SEQUENCE [LARGE SCALE GENOMIC DNA]</scope>
</reference>
<keyword evidence="4" id="KW-1003">Cell membrane</keyword>
<dbReference type="NCBIfam" id="TIGR00864">
    <property type="entry name" value="PCC"/>
    <property type="match status" value="1"/>
</dbReference>
<dbReference type="Pfam" id="PF08016">
    <property type="entry name" value="PKD_channel"/>
    <property type="match status" value="1"/>
</dbReference>
<dbReference type="Proteomes" id="UP000314986">
    <property type="component" value="Unassembled WGS sequence"/>
</dbReference>
<dbReference type="InterPro" id="IPR022409">
    <property type="entry name" value="PKD/Chitinase_dom"/>
</dbReference>
<evidence type="ECO:0000256" key="13">
    <source>
        <dbReference type="PROSITE-ProRule" id="PRU00152"/>
    </source>
</evidence>
<comment type="caution">
    <text evidence="13">Lacks conserved residue(s) required for the propagation of feature annotation.</text>
</comment>
<feature type="domain" description="PKD" evidence="17">
    <location>
        <begin position="1659"/>
        <end position="1701"/>
    </location>
</feature>
<evidence type="ECO:0000256" key="4">
    <source>
        <dbReference type="ARBA" id="ARBA00022475"/>
    </source>
</evidence>
<dbReference type="InterPro" id="IPR000434">
    <property type="entry name" value="PC1"/>
</dbReference>
<dbReference type="GO" id="GO:0006816">
    <property type="term" value="P:calcium ion transport"/>
    <property type="evidence" value="ECO:0007669"/>
    <property type="project" value="TreeGrafter"/>
</dbReference>
<dbReference type="InterPro" id="IPR042060">
    <property type="entry name" value="PLAT_polycystin1"/>
</dbReference>
<dbReference type="Pfam" id="PF02010">
    <property type="entry name" value="REJ"/>
    <property type="match status" value="1"/>
</dbReference>
<feature type="domain" description="PKD" evidence="17">
    <location>
        <begin position="1310"/>
        <end position="1374"/>
    </location>
</feature>
<dbReference type="SMART" id="SM00303">
    <property type="entry name" value="GPS"/>
    <property type="match status" value="1"/>
</dbReference>
<evidence type="ECO:0000256" key="5">
    <source>
        <dbReference type="ARBA" id="ARBA00022692"/>
    </source>
</evidence>
<dbReference type="PANTHER" id="PTHR46730">
    <property type="entry name" value="POLYCYSTIN-1"/>
    <property type="match status" value="1"/>
</dbReference>
<dbReference type="Gene3D" id="1.10.287.70">
    <property type="match status" value="1"/>
</dbReference>
<dbReference type="InParanoid" id="A0A4W3IKV2"/>
<evidence type="ECO:0000256" key="10">
    <source>
        <dbReference type="ARBA" id="ARBA00023157"/>
    </source>
</evidence>
<dbReference type="Pfam" id="PF00801">
    <property type="entry name" value="PKD"/>
    <property type="match status" value="13"/>
</dbReference>
<dbReference type="InterPro" id="IPR002859">
    <property type="entry name" value="PKD/REJ-like"/>
</dbReference>
<feature type="domain" description="PKD" evidence="17">
    <location>
        <begin position="1131"/>
        <end position="1204"/>
    </location>
</feature>
<evidence type="ECO:0000256" key="2">
    <source>
        <dbReference type="ARBA" id="ARBA00004651"/>
    </source>
</evidence>
<keyword evidence="12" id="KW-0966">Cell projection</keyword>
<reference evidence="22" key="4">
    <citation type="submission" date="2025-08" db="UniProtKB">
        <authorList>
            <consortium name="Ensembl"/>
        </authorList>
    </citation>
    <scope>IDENTIFICATION</scope>
</reference>
<dbReference type="PROSITE" id="PS50095">
    <property type="entry name" value="PLAT"/>
    <property type="match status" value="1"/>
</dbReference>
<dbReference type="SMART" id="SM00321">
    <property type="entry name" value="WSC"/>
    <property type="match status" value="1"/>
</dbReference>
<dbReference type="PROSITE" id="PS51111">
    <property type="entry name" value="REJ"/>
    <property type="match status" value="1"/>
</dbReference>
<evidence type="ECO:0000259" key="16">
    <source>
        <dbReference type="PROSITE" id="PS50041"/>
    </source>
</evidence>
<dbReference type="OMA" id="GENHVSW"/>
<dbReference type="InterPro" id="IPR046791">
    <property type="entry name" value="Polycystin_dom"/>
</dbReference>
<dbReference type="Gene3D" id="2.60.60.20">
    <property type="entry name" value="PLAT/LH2 domain"/>
    <property type="match status" value="1"/>
</dbReference>
<feature type="domain" description="PKD" evidence="17">
    <location>
        <begin position="1033"/>
        <end position="1114"/>
    </location>
</feature>
<feature type="domain" description="PKD" evidence="17">
    <location>
        <begin position="1905"/>
        <end position="1967"/>
    </location>
</feature>
<dbReference type="PROSITE" id="PS51212">
    <property type="entry name" value="WSC"/>
    <property type="match status" value="1"/>
</dbReference>
<feature type="transmembrane region" description="Helical" evidence="15">
    <location>
        <begin position="3868"/>
        <end position="3887"/>
    </location>
</feature>
<evidence type="ECO:0000256" key="9">
    <source>
        <dbReference type="ARBA" id="ARBA00023136"/>
    </source>
</evidence>
<dbReference type="InterPro" id="IPR001304">
    <property type="entry name" value="C-type_lectin-like"/>
</dbReference>
<evidence type="ECO:0000259" key="18">
    <source>
        <dbReference type="PROSITE" id="PS50095"/>
    </source>
</evidence>
<evidence type="ECO:0000256" key="3">
    <source>
        <dbReference type="ARBA" id="ARBA00007200"/>
    </source>
</evidence>
<dbReference type="CDD" id="cd00146">
    <property type="entry name" value="PKD"/>
    <property type="match status" value="11"/>
</dbReference>
<sequence>MACLSDKKSIVSLSLLTLWNSSRENCTALCFAEDELYAALDSDNQCLCGSSLEPDSIALCTQEKTGGQLSPACGCTVVKEAFQVTIANFAELRTFSLYELARLTVVPLVHVSTFQWDFGDLSPLFNTTDHVVLHKYSLPGTYLVSVTLFVGHRVISLHVEIQVTVHPGRMELTCPPVVQTQESIGIGICNWDSLNVTALWSITTPNGNTTREMPSCSLGGYLTNSRCYKLVNKSSTWSKARHFCQSHTGGDLAILKDLEVQTFLLNVTECRRPVWIGLSDTVSAGTLQWVDGSILEHYHNWLPGEPNMLLNNTCVLMGVNHAGQWRAGLCNTKRRFICEYRPGEKVLDADYFLLGPPAFSTHQLVKNLTINRDIPTLVGQIELMVFPGLWFGHKGFVSALEFATQSLNSTVQIRFQIYRPRCVGTDLRLVTPGNEETCTPFAFCTSQGNSNFTTGCPRGTFWCNTVETCLPLREPCGDEDLNLCPNLILPQFNISRLSYDRVKEVTCTVPADRPTHYVVLLRNESIPVQSNDIIAIQHDGEPGSFLQCQQDPSSPWQKRYFSIITLNGTRDVLRDLTDVSWSDSTVCNLRVLYTRRQETIAKSPLIQNAPHSPGLYTYQSTMENVFFPTNLSSCTIKVVAPIRFLRVIHPKEQNGVYFVPRNQTVIIVQINSWGRSVTCWAGSNQTFPCQAACPLELSSDTYKCERVTNDTCFSRFPITFTNCTQMTIVISAKNEVSSINKTVTVKSEELIQGLRVMPDPKLRVLSNTLVSYTAVVTAGTDITFKWNIDDNPSFTNYKQVFNVIYCNEAVYKLSLTASNHVNGDVVTYNVTVYKRNPLADLCVSGIPAIAVRDSPCTFTGSVTVDAAVNATFRWSYGDGSPDKIFDFRSPYNHSDMVQLLSDEQVVLQQNATHTYQSPGDYNLTVTVSDKYENISRHLLVRVCNLLTNVTINMDSDVIAVDQRVQFEAVPWPATQGITYTWHFSDNLAPLNGTQQRVNHTFRQSGKYNVSVRAHNAISSVEAGRPVGVLEQVVQLSILASSPTELSSPTIVTASSERGTDISWTFDMGDGTPLVETRLAMVNHTYAAVGNYMLSVTATNPLGAVSASHLVHVFVLQVCRIEPSECVQELVEVSFRAFTPGDPAKFVFSWDFGDGSPNVTVPGDPTAKHNYTRSSPFLLTLSVSSSVNKVNFYSNMCVQSAISLVVLTPLSRYVKLGEESVFRADVFPESQQYTYVWDLEGMEAQQAHGREMNVTFRTPGLHTVNVTVFNNVSSGRNTSSVEIQAPVRLVRIKLREATFATDLVLGRTYAFTAQSEGDRAEYGWDFGDGRRESGVNASHSYCAPGRFVVVLTVRNMVSSEEATLTITVKTPIAGLRVTANTSTTPVNMPVGFVANHTAGDHVNYLWSFCNSCSLLSEPATVFYTFISPGLFNVSVTAKNGISTGQASILVFVLKEIKGLKMILPNLVEDCCFATEQTLQMQLVIREGTNVSYKWTVLSEGVTVFQCMENDTKACFSEPGTYHIVLQASNLLGSLSVNRSVLVMERVDGVELRAEPEPVAVGTTANISASLHAGTNVTYVWSLGGNFTIPTLRPFVRHRFQSPGLKHINVTVTNKLGSSSGTLAIRVQEPVTGLTINTGDPSSQCYVATNTTLILRGSVHSGTNISWIWMLWNTEERTQQEITLSFASAGVYEVSLNASNDVSCDMAVKRLIVQDTVRGLQLEASKWTVAPREELIFTVRYSSGTDLILSLSFGNSLPVLLNNTSYSYSFRELGPHTVRLRAENRVSSIETSLVIQVIEPIAGLRLRDQNVQAIPAGVLRTFGAVLSKGSQVSYTWDFELGGLNKTLHGQNVSYTPKAQGQLKVFLSAFNNISRENVSIVILVQEKILSTRLTVIPLIAVVKETVYLNLSRTPSSSQASFEWKFGDGSQDAFTKESVKTHLYSRPGEYEVEVNASNSVSFLIAKVKVIVVLLKCDPPKIHLVLSDTMKSAERNYLEAEIDLKGCAEYQIEYLWDIYKALRCETFQQVNKVELGNVDLTRPQLLLPRQALQIGNYCVNFSISFSGTSYSKSTFSVVTLIPSPLVPIIDGGTARSWSPTQDLILDGTESYDLDQPIESQTPLNYNWFCICSWKEPSKCNISGNGAVFYIPSHRLEDTKYTCHLTVSKPNREPQSVEQIISMKNGTSPLVSLECISCKAQSVHGVSRSSHIILSGSCSNCHWSSQYAWEAETFNKIPLVLNSTTTTTGSTEMNLVVRHRVLQDGVGYTFSLNVIDPLMENVGFASIYIPPMYPPSSGNCQIYPTENISALTTSVTFTCTGWKDTNDTGAPLVYSFILTRCKSGGNQCNEFYVYRGSRSEYSAVLPPGFRSNHFIAYIAVIVETQQGAAAVAINKSVVINITDTPEGFQTLTDWMKLETETKLQDLLKQGDPQPTIEYALALITVLNEQYERIRNSETELRKPETEWGDDAGTRIDIRSNITLALTSLKVTTVDDTQQISAALAQCTVISREFICRECQKQTLFAVDNMISVLQKETGQGKMTPTSIADNILVTAGGLIDITNQQVPCTTNKSSDNSTCSPELMATEAYNLSVKLMQVLMDTRVLNEEPLSVRGNKMVADGKRADRYNLLCFDKNSSCQFSIPHSFSRVFTNISDVTQVLFLVDSNPFPYGYIENYTVSSKVASIEFRTDNGTHIPIENLNLDRAVTVKVSTRVGVRNTTVNTTVINGRSSVTVNITSGNLNKEAGLHIQVTYTLLNETLSLREANSFIHVLLHNSTNPNESNFKTKKRIDLESVRGSDHKLYTFFLSPDVDDTTKEYYLNITNYYSSSVRAAVGVYTSLCQYFNTTTMSWQTDGIVPLEDTTPDTATCLTQHLTAFGASLFVPPNSVVFINPPTSTVVRNYVVLITCSVCFVIYAVSAFIVRKLDQIDIKWVGFIPFCGIDGYYKYEILVKTGWGRGSGTTSHVGISLYGKETKSGHRHLDNQSAFRRNGLDVFQIATGYSLGRVWKIRVWHDNRGLSPSWYLQHVIIKDLQTNESYYFLVNDWLSVDNDRNRGLVEKEVLMATEAELKDFGRIFIAEIQQGLSEKHIWLSVWDRHPRSRFTRVQRVTCCLVLIYLVFCAGAVWYGIIRDINNSDVPIATQVPLSGESMAAGVVSSVIVYPVYLFVVMLYRMSRSQASIDEPVHMESHTLEIDDFIESSTPGSSFLTFAETVDEDYRDKLKSDISSGATLKSLSGWQAYDGVMNWPDLLNDRSIMGSSIPKLKRGRATRHLGIETPLCSEEEPSSFGFDPVKNICFSTSDEQLIERILTDGSNAVFASHTIGQASLVPESQLISNLKTEILSGRVQPRVDAAVLHKISDCDQVVRPSRDSPKSAVSRRTAFSEPPKKCLFPSWCSYTAHVLSFFLFSGCISVSVWIGINFTASVSLMWLISGIFSILCSFFLLEPLKVLTEALYFAMIAKRVHPDEDDNLVERPRVELIAEKIGRVRPPQGYGLLQAKEEAKKVHTLHKMLKNFIIYMLFLLVVLLINYGDSFKDGQSRLLHSSIRQGFAGVRKSVEFQRIKRSGELWKWMAEVLLPYLYSNKTGSLLGCPRLRQVRSKEVNCLHQASLSLGEAGCQQSLTMVDTNNYEMSWKRAVVNRSTMWPYSEPDPAGVWYWGQIAVYDSGGYTQKLARTKEESSSFLWDLQKNNWLDGKTRAVFIEFTQFYPNVDLYAVGTLLIEFPVSGGVFTTFDVSRFPLLQLSAGADLLLVMMVFLMIFVLYFIITEFLSMSREGAPYLKRFWSYMQWAVIVLSACCVAVHLWRAKLADRQWLTYRAHPDGFPNFYHVASLSYLFTSLAALLLFLLTIKTARQVRFIRQWSIFGKTLNNSGKELRAMVVTFIFFLLAYTQLGYLSFSAGLENFKTFGSSMLSLLAVIHRGVSLRQSLIECPRTCYIYYISYMVIEIWVVLRLFAAVLIQNYRSLRLEMHRPAFEPQDYEMVDLFLRRLKIWIGMSKVKEFRHKVRFEGMVPLPSRSSRDSKSSCLHTASTVSDISMSSTSTISIPVDTFHLARPNEAAEIESNILRLVPIFESLLEQFDRVNQITEDIYQLECKLQDLQGRIRMRKRERKTEEPVTVYCQNQQPWGHKKVGVTKKPENDNIGLSLRTLRSIAKVNNTRGTEERWPFNSIPLGEDVAVKTQGTQGTKDPQRHAKVPEKQGPNTTMQDGTHTNTE</sequence>
<name>A0A4W3IKV2_CALMI</name>
<feature type="domain" description="PLAT" evidence="18">
    <location>
        <begin position="2939"/>
        <end position="3054"/>
    </location>
</feature>
<keyword evidence="7 15" id="KW-1133">Transmembrane helix</keyword>
<dbReference type="PROSITE" id="PS50093">
    <property type="entry name" value="PKD"/>
    <property type="match status" value="12"/>
</dbReference>
<feature type="domain" description="WSC" evidence="21">
    <location>
        <begin position="1"/>
        <end position="88"/>
    </location>
</feature>
<feature type="transmembrane region" description="Helical" evidence="15">
    <location>
        <begin position="3776"/>
        <end position="3799"/>
    </location>
</feature>
<reference evidence="22" key="5">
    <citation type="submission" date="2025-09" db="UniProtKB">
        <authorList>
            <consortium name="Ensembl"/>
        </authorList>
    </citation>
    <scope>IDENTIFICATION</scope>
</reference>
<comment type="similarity">
    <text evidence="3">Belongs to the polycystin family.</text>
</comment>
<dbReference type="InterPro" id="IPR016187">
    <property type="entry name" value="CTDL_fold"/>
</dbReference>
<dbReference type="PROSITE" id="PS50221">
    <property type="entry name" value="GAIN_B"/>
    <property type="match status" value="1"/>
</dbReference>
<dbReference type="Gene3D" id="3.10.100.10">
    <property type="entry name" value="Mannose-Binding Protein A, subunit A"/>
    <property type="match status" value="1"/>
</dbReference>
<dbReference type="InterPro" id="IPR013783">
    <property type="entry name" value="Ig-like_fold"/>
</dbReference>